<reference evidence="1 2" key="1">
    <citation type="submission" date="2023-03" db="EMBL/GenBank/DDBJ databases">
        <title>Genome sequencing of Aquirufa.</title>
        <authorList>
            <person name="Pitt A."/>
            <person name="Hahn M.W."/>
        </authorList>
    </citation>
    <scope>NUCLEOTIDE SEQUENCE [LARGE SCALE GENOMIC DNA]</scope>
    <source>
        <strain evidence="1 2">WAEICH-18A</strain>
    </source>
</reference>
<accession>A0ABT6BKM6</accession>
<name>A0ABT6BKM6_9BACT</name>
<protein>
    <submittedName>
        <fullName evidence="1">Uncharacterized protein</fullName>
    </submittedName>
</protein>
<sequence>MSNRIQNVVNNPINIQSEKKTWQRPNLANWETDEKLEAAVGGFIADGVFFQS</sequence>
<comment type="caution">
    <text evidence="1">The sequence shown here is derived from an EMBL/GenBank/DDBJ whole genome shotgun (WGS) entry which is preliminary data.</text>
</comment>
<dbReference type="RefSeq" id="WP_276344432.1">
    <property type="nucleotide sequence ID" value="NZ_JARJOW010000006.1"/>
</dbReference>
<dbReference type="EMBL" id="JARJOW010000006">
    <property type="protein sequence ID" value="MDF5691012.1"/>
    <property type="molecule type" value="Genomic_DNA"/>
</dbReference>
<proteinExistence type="predicted"/>
<keyword evidence="2" id="KW-1185">Reference proteome</keyword>
<organism evidence="1 2">
    <name type="scientific">Aquirufa aurantiipilula</name>
    <dbReference type="NCBI Taxonomy" id="2696561"/>
    <lineage>
        <taxon>Bacteria</taxon>
        <taxon>Pseudomonadati</taxon>
        <taxon>Bacteroidota</taxon>
        <taxon>Cytophagia</taxon>
        <taxon>Cytophagales</taxon>
        <taxon>Flectobacillaceae</taxon>
        <taxon>Aquirufa</taxon>
    </lineage>
</organism>
<gene>
    <name evidence="1" type="ORF">PQG43_09065</name>
</gene>
<evidence type="ECO:0000313" key="1">
    <source>
        <dbReference type="EMBL" id="MDF5691012.1"/>
    </source>
</evidence>
<evidence type="ECO:0000313" key="2">
    <source>
        <dbReference type="Proteomes" id="UP001321344"/>
    </source>
</evidence>
<dbReference type="Proteomes" id="UP001321344">
    <property type="component" value="Unassembled WGS sequence"/>
</dbReference>